<comment type="subcellular location">
    <subcellularLocation>
        <location evidence="1">Membrane</location>
        <topology evidence="1">Multi-pass membrane protein</topology>
    </subcellularLocation>
</comment>
<dbReference type="AlphaFoldDB" id="A0A0N5A549"/>
<evidence type="ECO:0000256" key="3">
    <source>
        <dbReference type="ARBA" id="ARBA00022692"/>
    </source>
</evidence>
<dbReference type="PROSITE" id="PS50216">
    <property type="entry name" value="DHHC"/>
    <property type="match status" value="1"/>
</dbReference>
<dbReference type="GO" id="GO:0019706">
    <property type="term" value="F:protein-cysteine S-palmitoyltransferase activity"/>
    <property type="evidence" value="ECO:0007669"/>
    <property type="project" value="UniProtKB-EC"/>
</dbReference>
<name>A0A0N5A549_PARTI</name>
<dbReference type="GO" id="GO:0005783">
    <property type="term" value="C:endoplasmic reticulum"/>
    <property type="evidence" value="ECO:0007669"/>
    <property type="project" value="TreeGrafter"/>
</dbReference>
<keyword evidence="9" id="KW-1185">Reference proteome</keyword>
<dbReference type="GO" id="GO:0016020">
    <property type="term" value="C:membrane"/>
    <property type="evidence" value="ECO:0007669"/>
    <property type="project" value="UniProtKB-SubCell"/>
</dbReference>
<dbReference type="PANTHER" id="PTHR22883">
    <property type="entry name" value="ZINC FINGER DHHC DOMAIN CONTAINING PROTEIN"/>
    <property type="match status" value="1"/>
</dbReference>
<feature type="transmembrane region" description="Helical" evidence="7">
    <location>
        <begin position="228"/>
        <end position="250"/>
    </location>
</feature>
<evidence type="ECO:0000256" key="1">
    <source>
        <dbReference type="ARBA" id="ARBA00004141"/>
    </source>
</evidence>
<keyword evidence="3 7" id="KW-0812">Transmembrane</keyword>
<feature type="domain" description="Palmitoyltransferase DHHC" evidence="8">
    <location>
        <begin position="137"/>
        <end position="266"/>
    </location>
</feature>
<dbReference type="Pfam" id="PF01529">
    <property type="entry name" value="DHHC"/>
    <property type="match status" value="1"/>
</dbReference>
<accession>A0A0N5A549</accession>
<dbReference type="EC" id="2.3.1.225" evidence="7"/>
<dbReference type="GO" id="GO:0006612">
    <property type="term" value="P:protein targeting to membrane"/>
    <property type="evidence" value="ECO:0007669"/>
    <property type="project" value="TreeGrafter"/>
</dbReference>
<keyword evidence="5 7" id="KW-0472">Membrane</keyword>
<comment type="domain">
    <text evidence="7">The DHHC domain is required for palmitoyltransferase activity.</text>
</comment>
<dbReference type="InterPro" id="IPR039859">
    <property type="entry name" value="PFA4/ZDH16/20/ERF2-like"/>
</dbReference>
<keyword evidence="4 7" id="KW-1133">Transmembrane helix</keyword>
<dbReference type="InterPro" id="IPR001594">
    <property type="entry name" value="Palmitoyltrfase_DHHC"/>
</dbReference>
<feature type="transmembrane region" description="Helical" evidence="7">
    <location>
        <begin position="183"/>
        <end position="208"/>
    </location>
</feature>
<evidence type="ECO:0000259" key="8">
    <source>
        <dbReference type="Pfam" id="PF01529"/>
    </source>
</evidence>
<feature type="transmembrane region" description="Helical" evidence="7">
    <location>
        <begin position="54"/>
        <end position="77"/>
    </location>
</feature>
<keyword evidence="6 7" id="KW-0012">Acyltransferase</keyword>
<sequence>MNLYLKLKKYCIPKCWNRNVDDDSGFIIPKLKRAPKYWVLFDKRIIVTHYYKNALFTIFVVSLFIGIFQCETLPAYYNDSPSLLKIVMWILYGFFVYLILRIITTDPGIIPKDKFSDSLRRIVTEDSLLMSIATYNKNSQNYCSVCHHNMPQKTIHCKRCNCCVVELDHHCKILGVCIGRRNYYLFVMMLFVLAILNFISMFISGSFILKEFNMSERSEWINIITIKYPFSMALILTNMLAFLPILYMNILHCQLISYEMGTYNYFIYSLEPSSETRLKKWTFVRMLRNYVKLFKRPTPPSLLRIGYISDDKLSSIIKN</sequence>
<protein>
    <recommendedName>
        <fullName evidence="7">Palmitoyltransferase</fullName>
        <ecNumber evidence="7">2.3.1.225</ecNumber>
    </recommendedName>
</protein>
<feature type="transmembrane region" description="Helical" evidence="7">
    <location>
        <begin position="83"/>
        <end position="104"/>
    </location>
</feature>
<evidence type="ECO:0000313" key="9">
    <source>
        <dbReference type="Proteomes" id="UP000038045"/>
    </source>
</evidence>
<evidence type="ECO:0000256" key="7">
    <source>
        <dbReference type="RuleBase" id="RU079119"/>
    </source>
</evidence>
<organism evidence="9 10">
    <name type="scientific">Parastrongyloides trichosuri</name>
    <name type="common">Possum-specific nematode worm</name>
    <dbReference type="NCBI Taxonomy" id="131310"/>
    <lineage>
        <taxon>Eukaryota</taxon>
        <taxon>Metazoa</taxon>
        <taxon>Ecdysozoa</taxon>
        <taxon>Nematoda</taxon>
        <taxon>Chromadorea</taxon>
        <taxon>Rhabditida</taxon>
        <taxon>Tylenchina</taxon>
        <taxon>Panagrolaimomorpha</taxon>
        <taxon>Strongyloidoidea</taxon>
        <taxon>Strongyloididae</taxon>
        <taxon>Parastrongyloides</taxon>
    </lineage>
</organism>
<evidence type="ECO:0000256" key="5">
    <source>
        <dbReference type="ARBA" id="ARBA00023136"/>
    </source>
</evidence>
<comment type="catalytic activity">
    <reaction evidence="7">
        <text>L-cysteinyl-[protein] + hexadecanoyl-CoA = S-hexadecanoyl-L-cysteinyl-[protein] + CoA</text>
        <dbReference type="Rhea" id="RHEA:36683"/>
        <dbReference type="Rhea" id="RHEA-COMP:10131"/>
        <dbReference type="Rhea" id="RHEA-COMP:11032"/>
        <dbReference type="ChEBI" id="CHEBI:29950"/>
        <dbReference type="ChEBI" id="CHEBI:57287"/>
        <dbReference type="ChEBI" id="CHEBI:57379"/>
        <dbReference type="ChEBI" id="CHEBI:74151"/>
        <dbReference type="EC" id="2.3.1.225"/>
    </reaction>
</comment>
<dbReference type="STRING" id="131310.A0A0N5A549"/>
<comment type="similarity">
    <text evidence="7">Belongs to the DHHC palmitoyltransferase family.</text>
</comment>
<dbReference type="Proteomes" id="UP000038045">
    <property type="component" value="Unplaced"/>
</dbReference>
<keyword evidence="2 7" id="KW-0808">Transferase</keyword>
<evidence type="ECO:0000256" key="6">
    <source>
        <dbReference type="ARBA" id="ARBA00023315"/>
    </source>
</evidence>
<evidence type="ECO:0000256" key="4">
    <source>
        <dbReference type="ARBA" id="ARBA00022989"/>
    </source>
</evidence>
<dbReference type="WBParaSite" id="PTRK_0001683300.1">
    <property type="protein sequence ID" value="PTRK_0001683300.1"/>
    <property type="gene ID" value="PTRK_0001683300"/>
</dbReference>
<reference evidence="10" key="1">
    <citation type="submission" date="2017-02" db="UniProtKB">
        <authorList>
            <consortium name="WormBaseParasite"/>
        </authorList>
    </citation>
    <scope>IDENTIFICATION</scope>
</reference>
<dbReference type="GO" id="GO:0005794">
    <property type="term" value="C:Golgi apparatus"/>
    <property type="evidence" value="ECO:0007669"/>
    <property type="project" value="TreeGrafter"/>
</dbReference>
<evidence type="ECO:0000256" key="2">
    <source>
        <dbReference type="ARBA" id="ARBA00022679"/>
    </source>
</evidence>
<evidence type="ECO:0000313" key="10">
    <source>
        <dbReference type="WBParaSite" id="PTRK_0001683300.1"/>
    </source>
</evidence>
<proteinExistence type="inferred from homology"/>